<dbReference type="PROSITE" id="PS51272">
    <property type="entry name" value="SLH"/>
    <property type="match status" value="3"/>
</dbReference>
<comment type="caution">
    <text evidence="3">The sequence shown here is derived from an EMBL/GenBank/DDBJ whole genome shotgun (WGS) entry which is preliminary data.</text>
</comment>
<evidence type="ECO:0000256" key="1">
    <source>
        <dbReference type="SAM" id="SignalP"/>
    </source>
</evidence>
<dbReference type="Pfam" id="PF00395">
    <property type="entry name" value="SLH"/>
    <property type="match status" value="3"/>
</dbReference>
<proteinExistence type="predicted"/>
<dbReference type="RefSeq" id="WP_210060119.1">
    <property type="nucleotide sequence ID" value="NZ_JAGGLJ010000003.1"/>
</dbReference>
<organism evidence="3 4">
    <name type="scientific">Peptoniphilus stercorisuis</name>
    <dbReference type="NCBI Taxonomy" id="1436965"/>
    <lineage>
        <taxon>Bacteria</taxon>
        <taxon>Bacillati</taxon>
        <taxon>Bacillota</taxon>
        <taxon>Tissierellia</taxon>
        <taxon>Tissierellales</taxon>
        <taxon>Peptoniphilaceae</taxon>
        <taxon>Peptoniphilus</taxon>
    </lineage>
</organism>
<evidence type="ECO:0000313" key="3">
    <source>
        <dbReference type="EMBL" id="MBP2024811.1"/>
    </source>
</evidence>
<accession>A0ABS4KCB9</accession>
<dbReference type="EMBL" id="JAGGLJ010000003">
    <property type="protein sequence ID" value="MBP2024811.1"/>
    <property type="molecule type" value="Genomic_DNA"/>
</dbReference>
<dbReference type="Pfam" id="PF17936">
    <property type="entry name" value="Big_6"/>
    <property type="match status" value="1"/>
</dbReference>
<sequence>MKKSFNNYLFLICTLIFSIISTNVYAAEDIQVILEQPAVYSAAPGDKLKYTLNVKLPKDYENKYKSFAITVLMDNNLEVKNTELKDIKLQENKISVKTTNLTKSTQNLVTFTVSETKLLNKKEDIKLDINTEVKKGVKGDNLFKNSFVLTYTDRAGKEESDPQKDLVSNTSTNGLLNVNEVFSNSKEIKGTTEKNASLKVFLGEEIISEGKSNDKGEFSLKITPQKEGTEIKIVSYFKKDAEEKNSSKEIVVKEEKIETTDLLDKEESSEKVDVKKYNMTVLKDFLNMADDLNVDNASKEDYARLKAAIANGEYIKVKSKVLDVDYKNAIDKLEEAIKYIRKPYMTGYKEDKFGPNDKMTRAQTAVVLSRIIKDEELEGYYSSFKDVKQDKWYAEAIGFMEEKEILKGYKDKTFKPEKSITRAEFASLVSKIIDAETEKDSIEFKDLKENHWAKDDIDTMTSLGIMNGRTKDTFAPNEEITRAEVAKVLNKIQKKEINKDFIDNYSKNPFTDVKKGFWAYYDILEITAN</sequence>
<dbReference type="InterPro" id="IPR051465">
    <property type="entry name" value="Cell_Envelope_Struct_Comp"/>
</dbReference>
<feature type="domain" description="SLH" evidence="2">
    <location>
        <begin position="444"/>
        <end position="503"/>
    </location>
</feature>
<keyword evidence="1" id="KW-0732">Signal</keyword>
<dbReference type="Proteomes" id="UP001519306">
    <property type="component" value="Unassembled WGS sequence"/>
</dbReference>
<reference evidence="3 4" key="1">
    <citation type="submission" date="2021-03" db="EMBL/GenBank/DDBJ databases">
        <title>Genomic Encyclopedia of Type Strains, Phase IV (KMG-IV): sequencing the most valuable type-strain genomes for metagenomic binning, comparative biology and taxonomic classification.</title>
        <authorList>
            <person name="Goeker M."/>
        </authorList>
    </citation>
    <scope>NUCLEOTIDE SEQUENCE [LARGE SCALE GENOMIC DNA]</scope>
    <source>
        <strain evidence="3 4">DSM 27563</strain>
    </source>
</reference>
<feature type="chain" id="PRO_5047329911" evidence="1">
    <location>
        <begin position="27"/>
        <end position="529"/>
    </location>
</feature>
<dbReference type="InterPro" id="IPR001119">
    <property type="entry name" value="SLH_dom"/>
</dbReference>
<dbReference type="Gene3D" id="2.60.40.740">
    <property type="match status" value="1"/>
</dbReference>
<protein>
    <submittedName>
        <fullName evidence="3">RNA-binding protein</fullName>
    </submittedName>
</protein>
<keyword evidence="4" id="KW-1185">Reference proteome</keyword>
<evidence type="ECO:0000259" key="2">
    <source>
        <dbReference type="PROSITE" id="PS51272"/>
    </source>
</evidence>
<name>A0ABS4KCB9_9FIRM</name>
<evidence type="ECO:0000313" key="4">
    <source>
        <dbReference type="Proteomes" id="UP001519306"/>
    </source>
</evidence>
<gene>
    <name evidence="3" type="ORF">J2Z71_000334</name>
</gene>
<feature type="domain" description="SLH" evidence="2">
    <location>
        <begin position="380"/>
        <end position="443"/>
    </location>
</feature>
<dbReference type="InterPro" id="IPR041498">
    <property type="entry name" value="Big_6"/>
</dbReference>
<dbReference type="PANTHER" id="PTHR43308">
    <property type="entry name" value="OUTER MEMBRANE PROTEIN ALPHA-RELATED"/>
    <property type="match status" value="1"/>
</dbReference>
<feature type="signal peptide" evidence="1">
    <location>
        <begin position="1"/>
        <end position="26"/>
    </location>
</feature>
<feature type="domain" description="SLH" evidence="2">
    <location>
        <begin position="313"/>
        <end position="379"/>
    </location>
</feature>